<feature type="region of interest" description="Disordered" evidence="4">
    <location>
        <begin position="782"/>
        <end position="824"/>
    </location>
</feature>
<feature type="repeat" description="ANK" evidence="3">
    <location>
        <begin position="235"/>
        <end position="267"/>
    </location>
</feature>
<feature type="repeat" description="ANK" evidence="3">
    <location>
        <begin position="169"/>
        <end position="201"/>
    </location>
</feature>
<dbReference type="PROSITE" id="PS50209">
    <property type="entry name" value="CARD"/>
    <property type="match status" value="1"/>
</dbReference>
<feature type="repeat" description="ANK" evidence="3">
    <location>
        <begin position="584"/>
        <end position="616"/>
    </location>
</feature>
<feature type="repeat" description="ANK" evidence="3">
    <location>
        <begin position="36"/>
        <end position="68"/>
    </location>
</feature>
<feature type="region of interest" description="Disordered" evidence="4">
    <location>
        <begin position="852"/>
        <end position="889"/>
    </location>
</feature>
<feature type="compositionally biased region" description="Low complexity" evidence="4">
    <location>
        <begin position="691"/>
        <end position="703"/>
    </location>
</feature>
<dbReference type="InterPro" id="IPR001969">
    <property type="entry name" value="Aspartic_peptidase_AS"/>
</dbReference>
<dbReference type="CDD" id="cd01671">
    <property type="entry name" value="CARD"/>
    <property type="match status" value="1"/>
</dbReference>
<feature type="repeat" description="ANK" evidence="3">
    <location>
        <begin position="518"/>
        <end position="550"/>
    </location>
</feature>
<dbReference type="GO" id="GO:0042981">
    <property type="term" value="P:regulation of apoptotic process"/>
    <property type="evidence" value="ECO:0007669"/>
    <property type="project" value="InterPro"/>
</dbReference>
<comment type="caution">
    <text evidence="6">The sequence shown here is derived from an EMBL/GenBank/DDBJ whole genome shotgun (WGS) entry which is preliminary data.</text>
</comment>
<dbReference type="Pfam" id="PF12796">
    <property type="entry name" value="Ank_2"/>
    <property type="match status" value="6"/>
</dbReference>
<feature type="compositionally biased region" description="Polar residues" evidence="4">
    <location>
        <begin position="796"/>
        <end position="807"/>
    </location>
</feature>
<dbReference type="Proteomes" id="UP001497497">
    <property type="component" value="Unassembled WGS sequence"/>
</dbReference>
<feature type="repeat" description="ANK" evidence="3">
    <location>
        <begin position="69"/>
        <end position="101"/>
    </location>
</feature>
<dbReference type="InterPro" id="IPR011029">
    <property type="entry name" value="DEATH-like_dom_sf"/>
</dbReference>
<dbReference type="PRINTS" id="PR01415">
    <property type="entry name" value="ANKYRIN"/>
</dbReference>
<feature type="repeat" description="ANK" evidence="3">
    <location>
        <begin position="136"/>
        <end position="168"/>
    </location>
</feature>
<dbReference type="PANTHER" id="PTHR24123:SF33">
    <property type="entry name" value="PROTEIN HOS4"/>
    <property type="match status" value="1"/>
</dbReference>
<evidence type="ECO:0000256" key="3">
    <source>
        <dbReference type="PROSITE-ProRule" id="PRU00023"/>
    </source>
</evidence>
<dbReference type="SMART" id="SM00248">
    <property type="entry name" value="ANK"/>
    <property type="match status" value="17"/>
</dbReference>
<dbReference type="InterPro" id="IPR002110">
    <property type="entry name" value="Ankyrin_rpt"/>
</dbReference>
<feature type="repeat" description="ANK" evidence="3">
    <location>
        <begin position="395"/>
        <end position="427"/>
    </location>
</feature>
<feature type="compositionally biased region" description="Polar residues" evidence="4">
    <location>
        <begin position="956"/>
        <end position="971"/>
    </location>
</feature>
<dbReference type="SUPFAM" id="SSF47986">
    <property type="entry name" value="DEATH domain"/>
    <property type="match status" value="1"/>
</dbReference>
<dbReference type="GO" id="GO:0004190">
    <property type="term" value="F:aspartic-type endopeptidase activity"/>
    <property type="evidence" value="ECO:0007669"/>
    <property type="project" value="InterPro"/>
</dbReference>
<feature type="region of interest" description="Disordered" evidence="4">
    <location>
        <begin position="684"/>
        <end position="720"/>
    </location>
</feature>
<evidence type="ECO:0000256" key="4">
    <source>
        <dbReference type="SAM" id="MobiDB-lite"/>
    </source>
</evidence>
<evidence type="ECO:0000259" key="5">
    <source>
        <dbReference type="PROSITE" id="PS50209"/>
    </source>
</evidence>
<feature type="repeat" description="ANK" evidence="3">
    <location>
        <begin position="551"/>
        <end position="583"/>
    </location>
</feature>
<dbReference type="InterPro" id="IPR051165">
    <property type="entry name" value="Multifunctional_ANK_Repeat"/>
</dbReference>
<keyword evidence="7" id="KW-1185">Reference proteome</keyword>
<dbReference type="PROSITE" id="PS50297">
    <property type="entry name" value="ANK_REP_REGION"/>
    <property type="match status" value="10"/>
</dbReference>
<feature type="region of interest" description="Disordered" evidence="4">
    <location>
        <begin position="950"/>
        <end position="979"/>
    </location>
</feature>
<evidence type="ECO:0000256" key="2">
    <source>
        <dbReference type="ARBA" id="ARBA00023043"/>
    </source>
</evidence>
<gene>
    <name evidence="6" type="ORF">GSLYS_00019728001</name>
</gene>
<protein>
    <recommendedName>
        <fullName evidence="5">CARD domain-containing protein</fullName>
    </recommendedName>
</protein>
<dbReference type="GO" id="GO:0006508">
    <property type="term" value="P:proteolysis"/>
    <property type="evidence" value="ECO:0007669"/>
    <property type="project" value="InterPro"/>
</dbReference>
<dbReference type="PROSITE" id="PS50088">
    <property type="entry name" value="ANK_REPEAT"/>
    <property type="match status" value="13"/>
</dbReference>
<dbReference type="PANTHER" id="PTHR24123">
    <property type="entry name" value="ANKYRIN REPEAT-CONTAINING"/>
    <property type="match status" value="1"/>
</dbReference>
<proteinExistence type="predicted"/>
<reference evidence="6 7" key="1">
    <citation type="submission" date="2024-04" db="EMBL/GenBank/DDBJ databases">
        <authorList>
            <consortium name="Genoscope - CEA"/>
            <person name="William W."/>
        </authorList>
    </citation>
    <scope>NUCLEOTIDE SEQUENCE [LARGE SCALE GENOMIC DNA]</scope>
</reference>
<feature type="repeat" description="ANK" evidence="3">
    <location>
        <begin position="362"/>
        <end position="394"/>
    </location>
</feature>
<feature type="domain" description="CARD" evidence="5">
    <location>
        <begin position="1304"/>
        <end position="1394"/>
    </location>
</feature>
<dbReference type="InterPro" id="IPR036770">
    <property type="entry name" value="Ankyrin_rpt-contain_sf"/>
</dbReference>
<dbReference type="SUPFAM" id="SSF48403">
    <property type="entry name" value="Ankyrin repeat"/>
    <property type="match status" value="2"/>
</dbReference>
<dbReference type="EMBL" id="CAXITT010000801">
    <property type="protein sequence ID" value="CAL1546351.1"/>
    <property type="molecule type" value="Genomic_DNA"/>
</dbReference>
<dbReference type="Gene3D" id="1.25.40.20">
    <property type="entry name" value="Ankyrin repeat-containing domain"/>
    <property type="match status" value="5"/>
</dbReference>
<dbReference type="Gene3D" id="1.10.533.10">
    <property type="entry name" value="Death Domain, Fas"/>
    <property type="match status" value="1"/>
</dbReference>
<keyword evidence="1" id="KW-0677">Repeat</keyword>
<name>A0AAV2IJB5_LYMST</name>
<feature type="repeat" description="ANK" evidence="3">
    <location>
        <begin position="202"/>
        <end position="234"/>
    </location>
</feature>
<dbReference type="PROSITE" id="PS00141">
    <property type="entry name" value="ASP_PROTEASE"/>
    <property type="match status" value="1"/>
</dbReference>
<evidence type="ECO:0000313" key="7">
    <source>
        <dbReference type="Proteomes" id="UP001497497"/>
    </source>
</evidence>
<evidence type="ECO:0000256" key="1">
    <source>
        <dbReference type="ARBA" id="ARBA00022737"/>
    </source>
</evidence>
<organism evidence="6 7">
    <name type="scientific">Lymnaea stagnalis</name>
    <name type="common">Great pond snail</name>
    <name type="synonym">Helix stagnalis</name>
    <dbReference type="NCBI Taxonomy" id="6523"/>
    <lineage>
        <taxon>Eukaryota</taxon>
        <taxon>Metazoa</taxon>
        <taxon>Spiralia</taxon>
        <taxon>Lophotrochozoa</taxon>
        <taxon>Mollusca</taxon>
        <taxon>Gastropoda</taxon>
        <taxon>Heterobranchia</taxon>
        <taxon>Euthyneura</taxon>
        <taxon>Panpulmonata</taxon>
        <taxon>Hygrophila</taxon>
        <taxon>Lymnaeoidea</taxon>
        <taxon>Lymnaeidae</taxon>
        <taxon>Lymnaea</taxon>
    </lineage>
</organism>
<feature type="repeat" description="ANK" evidence="3">
    <location>
        <begin position="461"/>
        <end position="482"/>
    </location>
</feature>
<sequence length="1413" mass="155750">MSPRTLDLFQAVYDSDIPSIQEFLHSEGNVNAFDENGNNALILAVRAGDLDVIEILCKNGADVNLTSPSHNAPLMEAVSSGRMCVVEFLCDNGADVNAVNDEGLSPLMWISEDEDEPIARLLIEKHKADVNHKNKRGVSVLIHAADKGFTRIVQVLIDSGASLSYATVSGWSALLKATRNKDFETVQLLLQNGVDVNQVTRDGWNALMLACYRPCHLIAQLLVDAGAELNLINAKGFSPLMYACYNGAMETVKLLLERGADLVKIANDGMTALQLARLTGNSELIDHILTYGDAHKRLLIEAAKNKDHVGVVRMLLECGIDVNTTDGRQKSVLMMASELGNLEAVRSILERPDVNVNAANKRGWNSLMLAAFGGHCEVVGELLQKGAEVDAVNSKGNNSLLMATHQLHLEMVQLLLGFGSDVNHSNQDGWTAVMLAAQNEALGILQVLLQHQASVNMSNHQGQTALMLASEYGHIDIIQQLLCSNENAMDTTASHLDSSEIRAQAMTPVVDVHKMNKKGETALVLACKGGHEKIVEILIEKGSNVNHRSEDGTSPLKAAVSCGHSPIVECLLKNKAGVDVADEFGDTALMTAAKLKNKTTAEILMRYNANLDHKNSTNLTAWDIAENNGSKDILDLMQTMRKNRMIDSYRSITLDENRTTGSDFDNRRGEPVIHVERQYCVTCSSTTDTRSNSSKQSLPSSLPRVNSNPATDVKPNYRTPSTESLISHEMSCMKNLHSNPSSIPCINSREEEPNENLHRNSNEYTIKLSENHVEKHLPEKTLNLCSHGPNEAPANSEGTQANSGHDQANSERESGHNGQESPHAHELCERVLKVDDVIRDFLRRDSQPLKVERNLEMKRTNDQNKTDEVKQGNPDHNNEKQTWSLKNKAPLGPGLVSNTAVPLTQARQCEVKKGGDQYYNSSELFKAKSQEELKEFLAQGESPAYANMKASRDIDSGSQAREGNRGASTRPYTPESCLHPDSVLPASRSDELLKPCFSEFTDSIEVYEDVCYIPCNFPSSVYSERSPTTYQEALAMQSTETYIKQFTRADSPSEISYILNRSTSPIETDCETRDYVTSTNGCLEYNETQVGPVTFLQSDQTSFFGPSRTFHLDDNRPRKGHQAKNNIIIGTADVVAFEQSHLKCATRRGILRPRVVPLDIDAEITQPLLCSRGSAMATDSSDAEETLYETVGQYATVGDPIDSSPLGVDSNLNVGSSINRHPKVEQYPQWINDIIQAVNTAPKNGSQTDQPMQLNIHYDATVHNVTIPSTQFCAINNSSITTTNEVDSGNTKDITMVRGKKEPLSPEEDLTIRKNFSYLKRNLNPILIADLMCREGIFDSSDMEDVMRPRFMKRKSHVLLQKMLNAGSGDAFDVFMDALENVHPRVADKLKSSSLESLPARGDKRRCCKCCVQ</sequence>
<feature type="repeat" description="ANK" evidence="3">
    <location>
        <begin position="428"/>
        <end position="460"/>
    </location>
</feature>
<feature type="compositionally biased region" description="Basic and acidic residues" evidence="4">
    <location>
        <begin position="852"/>
        <end position="870"/>
    </location>
</feature>
<evidence type="ECO:0000313" key="6">
    <source>
        <dbReference type="EMBL" id="CAL1546351.1"/>
    </source>
</evidence>
<keyword evidence="2 3" id="KW-0040">ANK repeat</keyword>
<accession>A0AAV2IJB5</accession>
<dbReference type="InterPro" id="IPR001315">
    <property type="entry name" value="CARD"/>
</dbReference>